<keyword evidence="2 3" id="KW-0326">Glycosidase</keyword>
<evidence type="ECO:0000256" key="2">
    <source>
        <dbReference type="ARBA" id="ARBA00023295"/>
    </source>
</evidence>
<dbReference type="RefSeq" id="WP_126347266.1">
    <property type="nucleotide sequence ID" value="NZ_AP018492.1"/>
</dbReference>
<dbReference type="Pfam" id="PF02065">
    <property type="entry name" value="Melibiase"/>
    <property type="match status" value="1"/>
</dbReference>
<sequence>MNEKNNPNIQMIEGKKSEIIFMITEAQQVCLLYMGELQRIDENWVKQAQKQTTAFLLTQVQLTGDNIHHKGIKLSYSGTTDRLHYQEYYVEEKDFGKQVVIVEKDEKTGLIIHSFFQLFNDSCTIRTFKIAENTGDEAVGIEWLSSLTLAGILQINDFPNNYAEHLEFSVAHNAWTAELQWETRTLKEYGINFYVDGEHKQPSSQRINITNNSSWSCSEFSPSGVLFNRFTNQSAGWQIEHNGAWHYEIGDTGVGNLLYLTLFGPEEYDNHCWIQLKPHATFETVKTAYVQVSGDQEKVLDELTIYRRLIRRVSKDNQQLPIIFNDYMNCLMGEPTTEVELPLIDAAARAGCEYFVIDCGWYADGYWWDSVGEWLPSEKRFTNGINEVIRAIHKKGMISGLWLEIEVMGIHCPLADKLPDDWFFTRHGKRVIDIDRYHLDFRNKEVIAYADQVLDRLITDYGIGYIKMDYNITTGIGTDYLSDSYGEGLLAHNRAYLNWLDHLFQRYPDLVIENCGSGGMRHDYAMLSRHSLQSLTDQTDYLRNGAIAAVGASAVTPEQCAVWSYPLEDGDEEEVIYNMINSLLLRVHQSGYLNKLSDNRFKLVTEGLNVYKQIRQQILKSLPIWPTGLAKLDDSKYTFGLIGDRQLLLAVWNNKQKENLIEVDLTKYGKVETVTQIYPKAPEYQTTIFNVNNQVAFKFETAPSARLYKITLEK</sequence>
<dbReference type="InterPro" id="IPR050985">
    <property type="entry name" value="Alpha-glycosidase_related"/>
</dbReference>
<protein>
    <submittedName>
        <fullName evidence="3">Alpha-galactosidase</fullName>
        <ecNumber evidence="3">3.2.1.22</ecNumber>
    </submittedName>
</protein>
<dbReference type="Gene3D" id="2.70.98.60">
    <property type="entry name" value="alpha-galactosidase from lactobacil brevis"/>
    <property type="match status" value="1"/>
</dbReference>
<keyword evidence="1 3" id="KW-0378">Hydrolase</keyword>
<dbReference type="GeneID" id="57043980"/>
<reference evidence="3 4" key="1">
    <citation type="submission" date="2018-01" db="EMBL/GenBank/DDBJ databases">
        <title>Whole genome sequence of Melissococcus plutonius DAT561.</title>
        <authorList>
            <person name="Okumura K."/>
            <person name="Takamatsu D."/>
            <person name="Okura M."/>
        </authorList>
    </citation>
    <scope>NUCLEOTIDE SEQUENCE [LARGE SCALE GENOMIC DNA]</scope>
    <source>
        <strain evidence="3 4">DAT561</strain>
    </source>
</reference>
<evidence type="ECO:0000313" key="4">
    <source>
        <dbReference type="Proteomes" id="UP000269226"/>
    </source>
</evidence>
<gene>
    <name evidence="3" type="ORF">DAT561_1447</name>
</gene>
<dbReference type="PANTHER" id="PTHR43053">
    <property type="entry name" value="GLYCOSIDASE FAMILY 31"/>
    <property type="match status" value="1"/>
</dbReference>
<organism evidence="3 4">
    <name type="scientific">Melissococcus plutonius</name>
    <dbReference type="NCBI Taxonomy" id="33970"/>
    <lineage>
        <taxon>Bacteria</taxon>
        <taxon>Bacillati</taxon>
        <taxon>Bacillota</taxon>
        <taxon>Bacilli</taxon>
        <taxon>Lactobacillales</taxon>
        <taxon>Enterococcaceae</taxon>
        <taxon>Melissococcus</taxon>
    </lineage>
</organism>
<dbReference type="GO" id="GO:0004557">
    <property type="term" value="F:alpha-galactosidase activity"/>
    <property type="evidence" value="ECO:0007669"/>
    <property type="project" value="UniProtKB-EC"/>
</dbReference>
<dbReference type="GO" id="GO:0016052">
    <property type="term" value="P:carbohydrate catabolic process"/>
    <property type="evidence" value="ECO:0007669"/>
    <property type="project" value="InterPro"/>
</dbReference>
<dbReference type="PRINTS" id="PR00743">
    <property type="entry name" value="GLHYDRLASE36"/>
</dbReference>
<dbReference type="EC" id="3.2.1.22" evidence="3"/>
<evidence type="ECO:0000256" key="1">
    <source>
        <dbReference type="ARBA" id="ARBA00022801"/>
    </source>
</evidence>
<dbReference type="Proteomes" id="UP000269226">
    <property type="component" value="Chromosome"/>
</dbReference>
<dbReference type="EMBL" id="AP018492">
    <property type="protein sequence ID" value="BBC61545.1"/>
    <property type="molecule type" value="Genomic_DNA"/>
</dbReference>
<dbReference type="SUPFAM" id="SSF51445">
    <property type="entry name" value="(Trans)glycosidases"/>
    <property type="match status" value="1"/>
</dbReference>
<proteinExistence type="predicted"/>
<dbReference type="AlphaFoldDB" id="A0A2Z5Y3V6"/>
<dbReference type="Gene3D" id="3.20.20.70">
    <property type="entry name" value="Aldolase class I"/>
    <property type="match status" value="1"/>
</dbReference>
<dbReference type="CDD" id="cd14791">
    <property type="entry name" value="GH36"/>
    <property type="match status" value="1"/>
</dbReference>
<dbReference type="InterPro" id="IPR002252">
    <property type="entry name" value="Glyco_hydro_36"/>
</dbReference>
<dbReference type="InterPro" id="IPR038417">
    <property type="entry name" value="Alpga-gal_N_sf"/>
</dbReference>
<name>A0A2Z5Y3V6_9ENTE</name>
<accession>A0A2Z5Y3V6</accession>
<dbReference type="InterPro" id="IPR013785">
    <property type="entry name" value="Aldolase_TIM"/>
</dbReference>
<dbReference type="InterPro" id="IPR017853">
    <property type="entry name" value="GH"/>
</dbReference>
<evidence type="ECO:0000313" key="3">
    <source>
        <dbReference type="EMBL" id="BBC61545.1"/>
    </source>
</evidence>
<dbReference type="PANTHER" id="PTHR43053:SF3">
    <property type="entry name" value="ALPHA-GALACTOSIDASE C-RELATED"/>
    <property type="match status" value="1"/>
</dbReference>